<feature type="transmembrane region" description="Helical" evidence="8">
    <location>
        <begin position="793"/>
        <end position="812"/>
    </location>
</feature>
<dbReference type="SUPFAM" id="SSF63829">
    <property type="entry name" value="Calcium-dependent phosphotriesterase"/>
    <property type="match status" value="1"/>
</dbReference>
<keyword evidence="8" id="KW-0812">Transmembrane</keyword>
<dbReference type="Gene3D" id="2.130.10.10">
    <property type="entry name" value="YVTN repeat-like/Quinoprotein amine dehydrogenase"/>
    <property type="match status" value="3"/>
</dbReference>
<organism evidence="10 11">
    <name type="scientific">Marinoscillum furvescens DSM 4134</name>
    <dbReference type="NCBI Taxonomy" id="1122208"/>
    <lineage>
        <taxon>Bacteria</taxon>
        <taxon>Pseudomonadati</taxon>
        <taxon>Bacteroidota</taxon>
        <taxon>Cytophagia</taxon>
        <taxon>Cytophagales</taxon>
        <taxon>Reichenbachiellaceae</taxon>
        <taxon>Marinoscillum</taxon>
    </lineage>
</organism>
<reference evidence="10 11" key="1">
    <citation type="submission" date="2018-07" db="EMBL/GenBank/DDBJ databases">
        <title>Genomic Encyclopedia of Type Strains, Phase IV (KMG-IV): sequencing the most valuable type-strain genomes for metagenomic binning, comparative biology and taxonomic classification.</title>
        <authorList>
            <person name="Goeker M."/>
        </authorList>
    </citation>
    <scope>NUCLEOTIDE SEQUENCE [LARGE SCALE GENOMIC DNA]</scope>
    <source>
        <strain evidence="10 11">DSM 4134</strain>
    </source>
</reference>
<keyword evidence="3" id="KW-0597">Phosphoprotein</keyword>
<evidence type="ECO:0000313" key="11">
    <source>
        <dbReference type="Proteomes" id="UP000256779"/>
    </source>
</evidence>
<evidence type="ECO:0000256" key="4">
    <source>
        <dbReference type="ARBA" id="ARBA00022679"/>
    </source>
</evidence>
<dbReference type="InterPro" id="IPR013783">
    <property type="entry name" value="Ig-like_fold"/>
</dbReference>
<keyword evidence="8" id="KW-0472">Membrane</keyword>
<dbReference type="Gene3D" id="2.60.40.10">
    <property type="entry name" value="Immunoglobulins"/>
    <property type="match status" value="1"/>
</dbReference>
<dbReference type="InterPro" id="IPR005467">
    <property type="entry name" value="His_kinase_dom"/>
</dbReference>
<evidence type="ECO:0000256" key="5">
    <source>
        <dbReference type="ARBA" id="ARBA00022741"/>
    </source>
</evidence>
<evidence type="ECO:0000313" key="10">
    <source>
        <dbReference type="EMBL" id="REE00463.1"/>
    </source>
</evidence>
<dbReference type="PANTHER" id="PTHR41523">
    <property type="entry name" value="TWO-COMPONENT SYSTEM SENSOR PROTEIN"/>
    <property type="match status" value="1"/>
</dbReference>
<keyword evidence="5" id="KW-0547">Nucleotide-binding</keyword>
<dbReference type="PROSITE" id="PS50109">
    <property type="entry name" value="HIS_KIN"/>
    <property type="match status" value="1"/>
</dbReference>
<gene>
    <name evidence="10" type="ORF">C7460_10584</name>
</gene>
<keyword evidence="4" id="KW-0808">Transferase</keyword>
<evidence type="ECO:0000259" key="9">
    <source>
        <dbReference type="PROSITE" id="PS50109"/>
    </source>
</evidence>
<dbReference type="Pfam" id="PF07568">
    <property type="entry name" value="HisKA_2"/>
    <property type="match status" value="1"/>
</dbReference>
<keyword evidence="6 10" id="KW-0418">Kinase</keyword>
<protein>
    <recommendedName>
        <fullName evidence="2">histidine kinase</fullName>
        <ecNumber evidence="2">2.7.13.3</ecNumber>
    </recommendedName>
</protein>
<keyword evidence="7" id="KW-0067">ATP-binding</keyword>
<dbReference type="GO" id="GO:0005524">
    <property type="term" value="F:ATP binding"/>
    <property type="evidence" value="ECO:0007669"/>
    <property type="project" value="UniProtKB-KW"/>
</dbReference>
<keyword evidence="8" id="KW-1133">Transmembrane helix</keyword>
<dbReference type="PANTHER" id="PTHR41523:SF8">
    <property type="entry name" value="ETHYLENE RESPONSE SENSOR PROTEIN"/>
    <property type="match status" value="1"/>
</dbReference>
<keyword evidence="11" id="KW-1185">Reference proteome</keyword>
<sequence>MKPIFVIFIMLLWSVRVIGQSLPPWKPLPIPDTLVAYQRTAPVIADTIARSSHSSRVKEVYFPAKFSFHGTTRPEKKDIDFTSYKLEMDERIKLPGGMAFKDVATKNIKYLDKYHGLPSNEVTSIAKAADGRIFLGLDKALVLYNGVELEVYKGIEQFPLQQIRSLFLDTNDRLWISTERGCAYIYKQNLYVPNKGEFGPTHLKGFNENIKTGELFVFTIYNGFFIWKAGTWHQYFDSLPVKSVSSVIRSTDKKLWVVHSHDGISYIQNDSLFFYNRKGVFDTPRTAFEYGGEIYFGHFTGDLLKYRNDSLFYVKVDESSNHKNYSFAANSHGLWMSDYGQGVRLLKTNGELMTFTIEDGLAHRVSYALLADDFENIWVCDPFKGLSRIDQQLFYKLKKPIQPVVSQMVPHDQNMWYFTGGNGFYQETPHHYIKYSGAGNHCESGIPMNEDSVWISSADHGLTLMSNNRYTFYTMVEDVELDSTIYTIQLDKDRNIWGLNISNQLYRFKAGTFYSFENQWKNMNFVKLVKTRSGILYVLTANQGVLAINGRKYRHLSTQNILASNKIKHVFEDVQSRLWYCSDMAIQMVDSTGRSSELKISEGPNDIHDILQLTDSTYLLVCDAGLIYMKEDSDRSFSQRLYHKSHGLNLVGNSCISQSAAGEVIISGGDHLLTFDPYFLKHKVTAPKLSLNRIVSNDSVLVAGNLQVDQQTPLKFVFNNISWGSESLLYYNLSSSRFDSDKWNKIASNSLQFNGLSHGDYELRVYATTQDEAQSEPLTFNFRVLPYWYQTSWFYGLCTVLVASSILCYLVYRERQNNQAKQRLQQLVSQRTRQLEEEKTQVVKQLYEKELLRQEVHHRVKNNLTFLKSLLYLRASASTNEEVKMIMNECQARIETMALVHQNLYDVENTSEVDFAAFIKELFVELHTLFDTNESVNINVAARDLRLDMKLSIFIGLILNELITNSFKYAFNEDSKGEITVSAREENGNVYIEYEDSGEGMESFLAEEASGFGFKIINILVRQTDATLVYKNKKFLLTIPK</sequence>
<dbReference type="InterPro" id="IPR003594">
    <property type="entry name" value="HATPase_dom"/>
</dbReference>
<dbReference type="RefSeq" id="WP_115867465.1">
    <property type="nucleotide sequence ID" value="NZ_QREG01000005.1"/>
</dbReference>
<dbReference type="InterPro" id="IPR015943">
    <property type="entry name" value="WD40/YVTN_repeat-like_dom_sf"/>
</dbReference>
<dbReference type="Pfam" id="PF02518">
    <property type="entry name" value="HATPase_c"/>
    <property type="match status" value="1"/>
</dbReference>
<evidence type="ECO:0000256" key="6">
    <source>
        <dbReference type="ARBA" id="ARBA00022777"/>
    </source>
</evidence>
<proteinExistence type="predicted"/>
<dbReference type="InterPro" id="IPR011495">
    <property type="entry name" value="Sig_transdc_His_kin_sub2_dim/P"/>
</dbReference>
<feature type="domain" description="Histidine kinase" evidence="9">
    <location>
        <begin position="855"/>
        <end position="1033"/>
    </location>
</feature>
<dbReference type="EMBL" id="QREG01000005">
    <property type="protein sequence ID" value="REE00463.1"/>
    <property type="molecule type" value="Genomic_DNA"/>
</dbReference>
<comment type="caution">
    <text evidence="10">The sequence shown here is derived from an EMBL/GenBank/DDBJ whole genome shotgun (WGS) entry which is preliminary data.</text>
</comment>
<evidence type="ECO:0000256" key="8">
    <source>
        <dbReference type="SAM" id="Phobius"/>
    </source>
</evidence>
<evidence type="ECO:0000256" key="2">
    <source>
        <dbReference type="ARBA" id="ARBA00012438"/>
    </source>
</evidence>
<dbReference type="Gene3D" id="3.30.565.10">
    <property type="entry name" value="Histidine kinase-like ATPase, C-terminal domain"/>
    <property type="match status" value="1"/>
</dbReference>
<name>A0A3D9L4C8_MARFU</name>
<dbReference type="SUPFAM" id="SSF55874">
    <property type="entry name" value="ATPase domain of HSP90 chaperone/DNA topoisomerase II/histidine kinase"/>
    <property type="match status" value="1"/>
</dbReference>
<dbReference type="AlphaFoldDB" id="A0A3D9L4C8"/>
<evidence type="ECO:0000256" key="7">
    <source>
        <dbReference type="ARBA" id="ARBA00022840"/>
    </source>
</evidence>
<evidence type="ECO:0000256" key="1">
    <source>
        <dbReference type="ARBA" id="ARBA00000085"/>
    </source>
</evidence>
<dbReference type="GO" id="GO:0004673">
    <property type="term" value="F:protein histidine kinase activity"/>
    <property type="evidence" value="ECO:0007669"/>
    <property type="project" value="UniProtKB-EC"/>
</dbReference>
<comment type="catalytic activity">
    <reaction evidence="1">
        <text>ATP + protein L-histidine = ADP + protein N-phospho-L-histidine.</text>
        <dbReference type="EC" id="2.7.13.3"/>
    </reaction>
</comment>
<dbReference type="EC" id="2.7.13.3" evidence="2"/>
<dbReference type="InterPro" id="IPR036890">
    <property type="entry name" value="HATPase_C_sf"/>
</dbReference>
<accession>A0A3D9L4C8</accession>
<dbReference type="OrthoDB" id="9806995at2"/>
<evidence type="ECO:0000256" key="3">
    <source>
        <dbReference type="ARBA" id="ARBA00022553"/>
    </source>
</evidence>
<dbReference type="Proteomes" id="UP000256779">
    <property type="component" value="Unassembled WGS sequence"/>
</dbReference>